<accession>A0ABW3DE67</accession>
<dbReference type="SUPFAM" id="SSF51338">
    <property type="entry name" value="Composite domain of metallo-dependent hydrolases"/>
    <property type="match status" value="1"/>
</dbReference>
<evidence type="ECO:0000313" key="2">
    <source>
        <dbReference type="EMBL" id="MFD0870834.1"/>
    </source>
</evidence>
<gene>
    <name evidence="2" type="ORF">ACFQ03_16965</name>
</gene>
<dbReference type="SUPFAM" id="SSF51556">
    <property type="entry name" value="Metallo-dependent hydrolases"/>
    <property type="match status" value="1"/>
</dbReference>
<proteinExistence type="predicted"/>
<evidence type="ECO:0000313" key="3">
    <source>
        <dbReference type="Proteomes" id="UP001597120"/>
    </source>
</evidence>
<dbReference type="NCBIfam" id="NF005312">
    <property type="entry name" value="PRK06846.1"/>
    <property type="match status" value="1"/>
</dbReference>
<dbReference type="InterPro" id="IPR052349">
    <property type="entry name" value="Metallo-hydrolase_Enzymes"/>
</dbReference>
<dbReference type="Gene3D" id="2.30.40.10">
    <property type="entry name" value="Urease, subunit C, domain 1"/>
    <property type="match status" value="1"/>
</dbReference>
<reference evidence="3" key="1">
    <citation type="journal article" date="2019" name="Int. J. Syst. Evol. Microbiol.">
        <title>The Global Catalogue of Microorganisms (GCM) 10K type strain sequencing project: providing services to taxonomists for standard genome sequencing and annotation.</title>
        <authorList>
            <consortium name="The Broad Institute Genomics Platform"/>
            <consortium name="The Broad Institute Genome Sequencing Center for Infectious Disease"/>
            <person name="Wu L."/>
            <person name="Ma J."/>
        </authorList>
    </citation>
    <scope>NUCLEOTIDE SEQUENCE [LARGE SCALE GENOMIC DNA]</scope>
    <source>
        <strain evidence="3">CCUG 57263</strain>
    </source>
</reference>
<protein>
    <submittedName>
        <fullName evidence="2">Amidohydrolase family protein</fullName>
    </submittedName>
</protein>
<dbReference type="InterPro" id="IPR011059">
    <property type="entry name" value="Metal-dep_hydrolase_composite"/>
</dbReference>
<dbReference type="RefSeq" id="WP_379289597.1">
    <property type="nucleotide sequence ID" value="NZ_JBHTIU010000061.1"/>
</dbReference>
<dbReference type="PANTHER" id="PTHR32027">
    <property type="entry name" value="CYTOSINE DEAMINASE"/>
    <property type="match status" value="1"/>
</dbReference>
<dbReference type="Gene3D" id="3.20.20.140">
    <property type="entry name" value="Metal-dependent hydrolases"/>
    <property type="match status" value="1"/>
</dbReference>
<feature type="domain" description="Amidohydrolase 3" evidence="1">
    <location>
        <begin position="57"/>
        <end position="410"/>
    </location>
</feature>
<organism evidence="2 3">
    <name type="scientific">Paenibacillus residui</name>
    <dbReference type="NCBI Taxonomy" id="629724"/>
    <lineage>
        <taxon>Bacteria</taxon>
        <taxon>Bacillati</taxon>
        <taxon>Bacillota</taxon>
        <taxon>Bacilli</taxon>
        <taxon>Bacillales</taxon>
        <taxon>Paenibacillaceae</taxon>
        <taxon>Paenibacillus</taxon>
    </lineage>
</organism>
<comment type="caution">
    <text evidence="2">The sequence shown here is derived from an EMBL/GenBank/DDBJ whole genome shotgun (WGS) entry which is preliminary data.</text>
</comment>
<dbReference type="Pfam" id="PF07969">
    <property type="entry name" value="Amidohydro_3"/>
    <property type="match status" value="1"/>
</dbReference>
<dbReference type="CDD" id="cd01293">
    <property type="entry name" value="Bact_CD"/>
    <property type="match status" value="1"/>
</dbReference>
<sequence length="414" mass="45077">MTNKAYWLTNVRLEAGYLRQDGIVAGTETELCDVCIEDGKMKEIIPAGQPLETDLPVRDAKNYLMLPSFRDMHIHLDKTYYGGPWKAPTIPAKGIWTRLEEEQELLPRLLPVAEERAKKLLELLLNSGTTHIRTHCNVDLVVGLKNLEATLRAVEAYQGKASVEIVAFPQRGLLRSQSVSLVREALRSGASLVGGVDPATIDVDPATIDGDIEKSLQTIMELAVEANANIDLHLHDPGHLGLFTIQRLAHLTEEAGWQGRVTISHALALADIPLQEACEAAKLLARHGISITSSVPLTRTIPIPLLRDHGVDVSLGDDSITDHWSPFGKGDSLEKAGTLAERFSLRDERSLGQALGFITGGVTPLNKEGERVWPKAGDNADIVLVEASCSAEAVARRSRRVATLFRGEVISGSI</sequence>
<dbReference type="InterPro" id="IPR013108">
    <property type="entry name" value="Amidohydro_3"/>
</dbReference>
<keyword evidence="3" id="KW-1185">Reference proteome</keyword>
<dbReference type="Proteomes" id="UP001597120">
    <property type="component" value="Unassembled WGS sequence"/>
</dbReference>
<dbReference type="PANTHER" id="PTHR32027:SF9">
    <property type="entry name" value="BLL3847 PROTEIN"/>
    <property type="match status" value="1"/>
</dbReference>
<name>A0ABW3DE67_9BACL</name>
<dbReference type="EMBL" id="JBHTIU010000061">
    <property type="protein sequence ID" value="MFD0870834.1"/>
    <property type="molecule type" value="Genomic_DNA"/>
</dbReference>
<evidence type="ECO:0000259" key="1">
    <source>
        <dbReference type="Pfam" id="PF07969"/>
    </source>
</evidence>
<dbReference type="InterPro" id="IPR032466">
    <property type="entry name" value="Metal_Hydrolase"/>
</dbReference>